<sequence length="97" mass="10982">MPKRSMSCLQRHDHGQLGARMDENPAIAQNPRFSALFGDTTRQVFAPFWACFGVVFTNSKHPHMIEILRNTHPIIRVSVLLSSKSVVVFICRALLSF</sequence>
<keyword evidence="2" id="KW-1185">Reference proteome</keyword>
<dbReference type="Proteomes" id="UP000053989">
    <property type="component" value="Unassembled WGS sequence"/>
</dbReference>
<reference evidence="1 2" key="1">
    <citation type="submission" date="2014-04" db="EMBL/GenBank/DDBJ databases">
        <authorList>
            <consortium name="DOE Joint Genome Institute"/>
            <person name="Kuo A."/>
            <person name="Kohler A."/>
            <person name="Nagy L.G."/>
            <person name="Floudas D."/>
            <person name="Copeland A."/>
            <person name="Barry K.W."/>
            <person name="Cichocki N."/>
            <person name="Veneault-Fourrey C."/>
            <person name="LaButti K."/>
            <person name="Lindquist E.A."/>
            <person name="Lipzen A."/>
            <person name="Lundell T."/>
            <person name="Morin E."/>
            <person name="Murat C."/>
            <person name="Sun H."/>
            <person name="Tunlid A."/>
            <person name="Henrissat B."/>
            <person name="Grigoriev I.V."/>
            <person name="Hibbett D.S."/>
            <person name="Martin F."/>
            <person name="Nordberg H.P."/>
            <person name="Cantor M.N."/>
            <person name="Hua S.X."/>
        </authorList>
    </citation>
    <scope>NUCLEOTIDE SEQUENCE [LARGE SCALE GENOMIC DNA]</scope>
    <source>
        <strain evidence="1 2">Foug A</strain>
    </source>
</reference>
<protein>
    <submittedName>
        <fullName evidence="1">Uncharacterized protein</fullName>
    </submittedName>
</protein>
<dbReference type="HOGENOM" id="CLU_2347919_0_0_1"/>
<evidence type="ECO:0000313" key="2">
    <source>
        <dbReference type="Proteomes" id="UP000053989"/>
    </source>
</evidence>
<evidence type="ECO:0000313" key="1">
    <source>
        <dbReference type="EMBL" id="KIM54947.1"/>
    </source>
</evidence>
<gene>
    <name evidence="1" type="ORF">SCLCIDRAFT_335115</name>
</gene>
<dbReference type="AlphaFoldDB" id="A0A0C2ZQQ6"/>
<dbReference type="EMBL" id="KN822144">
    <property type="protein sequence ID" value="KIM54947.1"/>
    <property type="molecule type" value="Genomic_DNA"/>
</dbReference>
<proteinExistence type="predicted"/>
<accession>A0A0C2ZQQ6</accession>
<name>A0A0C2ZQQ6_9AGAM</name>
<dbReference type="InParanoid" id="A0A0C2ZQQ6"/>
<reference evidence="2" key="2">
    <citation type="submission" date="2015-01" db="EMBL/GenBank/DDBJ databases">
        <title>Evolutionary Origins and Diversification of the Mycorrhizal Mutualists.</title>
        <authorList>
            <consortium name="DOE Joint Genome Institute"/>
            <consortium name="Mycorrhizal Genomics Consortium"/>
            <person name="Kohler A."/>
            <person name="Kuo A."/>
            <person name="Nagy L.G."/>
            <person name="Floudas D."/>
            <person name="Copeland A."/>
            <person name="Barry K.W."/>
            <person name="Cichocki N."/>
            <person name="Veneault-Fourrey C."/>
            <person name="LaButti K."/>
            <person name="Lindquist E.A."/>
            <person name="Lipzen A."/>
            <person name="Lundell T."/>
            <person name="Morin E."/>
            <person name="Murat C."/>
            <person name="Riley R."/>
            <person name="Ohm R."/>
            <person name="Sun H."/>
            <person name="Tunlid A."/>
            <person name="Henrissat B."/>
            <person name="Grigoriev I.V."/>
            <person name="Hibbett D.S."/>
            <person name="Martin F."/>
        </authorList>
    </citation>
    <scope>NUCLEOTIDE SEQUENCE [LARGE SCALE GENOMIC DNA]</scope>
    <source>
        <strain evidence="2">Foug A</strain>
    </source>
</reference>
<organism evidence="1 2">
    <name type="scientific">Scleroderma citrinum Foug A</name>
    <dbReference type="NCBI Taxonomy" id="1036808"/>
    <lineage>
        <taxon>Eukaryota</taxon>
        <taxon>Fungi</taxon>
        <taxon>Dikarya</taxon>
        <taxon>Basidiomycota</taxon>
        <taxon>Agaricomycotina</taxon>
        <taxon>Agaricomycetes</taxon>
        <taxon>Agaricomycetidae</taxon>
        <taxon>Boletales</taxon>
        <taxon>Sclerodermatineae</taxon>
        <taxon>Sclerodermataceae</taxon>
        <taxon>Scleroderma</taxon>
    </lineage>
</organism>